<keyword evidence="3" id="KW-1185">Reference proteome</keyword>
<feature type="chain" id="PRO_5046891720" evidence="1">
    <location>
        <begin position="21"/>
        <end position="228"/>
    </location>
</feature>
<reference evidence="3" key="1">
    <citation type="journal article" date="2019" name="Int. J. Syst. Evol. Microbiol.">
        <title>The Global Catalogue of Microorganisms (GCM) 10K type strain sequencing project: providing services to taxonomists for standard genome sequencing and annotation.</title>
        <authorList>
            <consortium name="The Broad Institute Genomics Platform"/>
            <consortium name="The Broad Institute Genome Sequencing Center for Infectious Disease"/>
            <person name="Wu L."/>
            <person name="Ma J."/>
        </authorList>
    </citation>
    <scope>NUCLEOTIDE SEQUENCE [LARGE SCALE GENOMIC DNA]</scope>
    <source>
        <strain evidence="3">JCM 31405</strain>
    </source>
</reference>
<evidence type="ECO:0000256" key="1">
    <source>
        <dbReference type="SAM" id="SignalP"/>
    </source>
</evidence>
<accession>A0ABQ2S899</accession>
<name>A0ABQ2S899_9DEIO</name>
<gene>
    <name evidence="2" type="ORF">GCM10008960_36870</name>
</gene>
<evidence type="ECO:0000313" key="2">
    <source>
        <dbReference type="EMBL" id="GGS07100.1"/>
    </source>
</evidence>
<organism evidence="2 3">
    <name type="scientific">Deinococcus sedimenti</name>
    <dbReference type="NCBI Taxonomy" id="1867090"/>
    <lineage>
        <taxon>Bacteria</taxon>
        <taxon>Thermotogati</taxon>
        <taxon>Deinococcota</taxon>
        <taxon>Deinococci</taxon>
        <taxon>Deinococcales</taxon>
        <taxon>Deinococcaceae</taxon>
        <taxon>Deinococcus</taxon>
    </lineage>
</organism>
<proteinExistence type="predicted"/>
<dbReference type="EMBL" id="BMQN01000018">
    <property type="protein sequence ID" value="GGS07100.1"/>
    <property type="molecule type" value="Genomic_DNA"/>
</dbReference>
<keyword evidence="1" id="KW-0732">Signal</keyword>
<comment type="caution">
    <text evidence="2">The sequence shown here is derived from an EMBL/GenBank/DDBJ whole genome shotgun (WGS) entry which is preliminary data.</text>
</comment>
<feature type="signal peptide" evidence="1">
    <location>
        <begin position="1"/>
        <end position="20"/>
    </location>
</feature>
<dbReference type="RefSeq" id="WP_189074634.1">
    <property type="nucleotide sequence ID" value="NZ_BMQN01000018.1"/>
</dbReference>
<sequence>MPRWHASVLLIALIPTAAAAKLELPAFLNTVASVEGQELPGGPESDLWFNPLILLPGHDRPTVQDIPNAYARWGERTGAFIEVAIWRTVNGTATVGVNAVQPHVQLCADYPCGPAAAFLGYDGRRYVQPGADTDDIVDACSGLLRPPDPTDPPALTRALQAAQARVKTYQPLRLGRGPVSVMCVFPQHGTTITVAVLNTEVTSRGRVLPLYYFRFDKVRGTFTPSAQP</sequence>
<protein>
    <submittedName>
        <fullName evidence="2">Uncharacterized protein</fullName>
    </submittedName>
</protein>
<evidence type="ECO:0000313" key="3">
    <source>
        <dbReference type="Proteomes" id="UP000644548"/>
    </source>
</evidence>
<dbReference type="Proteomes" id="UP000644548">
    <property type="component" value="Unassembled WGS sequence"/>
</dbReference>